<keyword evidence="6" id="KW-0067">ATP-binding</keyword>
<evidence type="ECO:0000256" key="6">
    <source>
        <dbReference type="ARBA" id="ARBA00022840"/>
    </source>
</evidence>
<evidence type="ECO:0000259" key="11">
    <source>
        <dbReference type="Pfam" id="PF13193"/>
    </source>
</evidence>
<evidence type="ECO:0000313" key="13">
    <source>
        <dbReference type="Proteomes" id="UP000007879"/>
    </source>
</evidence>
<gene>
    <name evidence="12" type="primary">100635352</name>
</gene>
<evidence type="ECO:0000256" key="4">
    <source>
        <dbReference type="ARBA" id="ARBA00022598"/>
    </source>
</evidence>
<dbReference type="FunFam" id="3.40.50.12780:FF:000003">
    <property type="entry name" value="Long-chain-fatty-acid--CoA ligase FadD"/>
    <property type="match status" value="1"/>
</dbReference>
<keyword evidence="13" id="KW-1185">Reference proteome</keyword>
<dbReference type="Gene3D" id="3.30.300.30">
    <property type="match status" value="1"/>
</dbReference>
<dbReference type="GO" id="GO:0008218">
    <property type="term" value="P:bioluminescence"/>
    <property type="evidence" value="ECO:0007669"/>
    <property type="project" value="UniProtKB-KW"/>
</dbReference>
<evidence type="ECO:0000256" key="7">
    <source>
        <dbReference type="ARBA" id="ARBA00023223"/>
    </source>
</evidence>
<dbReference type="SUPFAM" id="SSF56801">
    <property type="entry name" value="Acetyl-CoA synthetase-like"/>
    <property type="match status" value="1"/>
</dbReference>
<dbReference type="KEGG" id="aqu:100635352"/>
<dbReference type="PANTHER" id="PTHR24096:SF149">
    <property type="entry name" value="AMP-BINDING DOMAIN-CONTAINING PROTEIN-RELATED"/>
    <property type="match status" value="1"/>
</dbReference>
<dbReference type="Gene3D" id="3.40.50.980">
    <property type="match status" value="2"/>
</dbReference>
<keyword evidence="7" id="KW-0455">Luminescence</keyword>
<feature type="domain" description="AMP-dependent synthetase/ligase" evidence="10">
    <location>
        <begin position="71"/>
        <end position="435"/>
    </location>
</feature>
<reference evidence="12" key="2">
    <citation type="submission" date="2017-05" db="UniProtKB">
        <authorList>
            <consortium name="EnsemblMetazoa"/>
        </authorList>
    </citation>
    <scope>IDENTIFICATION</scope>
</reference>
<comment type="similarity">
    <text evidence="1">Belongs to the ATP-dependent AMP-binding enzyme family.</text>
</comment>
<dbReference type="eggNOG" id="KOG1176">
    <property type="taxonomic scope" value="Eukaryota"/>
</dbReference>
<evidence type="ECO:0000256" key="3">
    <source>
        <dbReference type="ARBA" id="ARBA00019043"/>
    </source>
</evidence>
<dbReference type="InParanoid" id="A0A1X7UZK3"/>
<dbReference type="InterPro" id="IPR000873">
    <property type="entry name" value="AMP-dep_synth/lig_dom"/>
</dbReference>
<keyword evidence="5" id="KW-0547">Nucleotide-binding</keyword>
<feature type="domain" description="AMP-binding enzyme C-terminal" evidence="11">
    <location>
        <begin position="486"/>
        <end position="561"/>
    </location>
</feature>
<dbReference type="InterPro" id="IPR045851">
    <property type="entry name" value="AMP-bd_C_sf"/>
</dbReference>
<protein>
    <recommendedName>
        <fullName evidence="3">Luciferin 4-monooxygenase</fullName>
        <ecNumber evidence="2">1.13.12.7</ecNumber>
    </recommendedName>
</protein>
<sequence length="569" mass="62039">MAASLLHSATRRSLIFSSLLRHSSTKPPPADPSLCGRISQDKIVTCPFPDIPIPETNVFSHVFRNFDKFTGSSPALVDGLSGAEVSYNEMLDVTSRTSSGLRRLGLQKGDVVTLCSPNSIDYGITFFATMAAGGVVSTCNPTYTASELSYQINNSGSNFVATTPSLLPTVLEAIGNLNVKKVLVINEDDNSNRETDNIMSLKVLKEDSGSLFKEEKVNAKEDLAVLPYSSGTTGLPKGVMLTHYNIVANLAQITHPEIMYLHEGEPNLGLLPFFHIYGMVVILFHSLFSGGKCVVLPKFEPESFLSTIQKYRISTANLVPPIILFLSKHPLVEKYDLTSIRSVFSGAAPLGPDVLKEAKERTGIKIIRQGYGLTETSPVTHSTLISVGMDYPASIGVPIQNQSVKITDLSTGQSLGPQEEGEVCIAGPNVMKGYLNLPDATSKCITDDGWFHTGDIGYYDNNGFFYITDRLKELIKVKGLQVAPAELEGVLQHHPKIADAAVIGVPHERLGEAPRAFVVRRDESLSEEDVMSFVKERLSEHKWLTGGVQFIQEVPKSASGKILRRNLKK</sequence>
<dbReference type="EC" id="1.13.12.7" evidence="2"/>
<dbReference type="Pfam" id="PF00501">
    <property type="entry name" value="AMP-binding"/>
    <property type="match status" value="1"/>
</dbReference>
<dbReference type="InterPro" id="IPR025110">
    <property type="entry name" value="AMP-bd_C"/>
</dbReference>
<dbReference type="OMA" id="THASGMQ"/>
<dbReference type="FunFam" id="3.30.300.30:FF:000007">
    <property type="entry name" value="4-coumarate--CoA ligase 2"/>
    <property type="match status" value="1"/>
</dbReference>
<dbReference type="GO" id="GO:0016405">
    <property type="term" value="F:CoA-ligase activity"/>
    <property type="evidence" value="ECO:0007669"/>
    <property type="project" value="TreeGrafter"/>
</dbReference>
<evidence type="ECO:0000256" key="8">
    <source>
        <dbReference type="ARBA" id="ARBA00023262"/>
    </source>
</evidence>
<dbReference type="InterPro" id="IPR020845">
    <property type="entry name" value="AMP-binding_CS"/>
</dbReference>
<organism evidence="12">
    <name type="scientific">Amphimedon queenslandica</name>
    <name type="common">Sponge</name>
    <dbReference type="NCBI Taxonomy" id="400682"/>
    <lineage>
        <taxon>Eukaryota</taxon>
        <taxon>Metazoa</taxon>
        <taxon>Porifera</taxon>
        <taxon>Demospongiae</taxon>
        <taxon>Heteroscleromorpha</taxon>
        <taxon>Haplosclerida</taxon>
        <taxon>Niphatidae</taxon>
        <taxon>Amphimedon</taxon>
    </lineage>
</organism>
<dbReference type="PANTHER" id="PTHR24096">
    <property type="entry name" value="LONG-CHAIN-FATTY-ACID--COA LIGASE"/>
    <property type="match status" value="1"/>
</dbReference>
<dbReference type="STRING" id="400682.A0A1X7UZK3"/>
<comment type="catalytic activity">
    <reaction evidence="9">
        <text>firefly D-luciferin + ATP + O2 = firefly oxyluciferin + hnu + AMP + CO2 + diphosphate</text>
        <dbReference type="Rhea" id="RHEA:10732"/>
        <dbReference type="ChEBI" id="CHEBI:15379"/>
        <dbReference type="ChEBI" id="CHEBI:16526"/>
        <dbReference type="ChEBI" id="CHEBI:16792"/>
        <dbReference type="ChEBI" id="CHEBI:30212"/>
        <dbReference type="ChEBI" id="CHEBI:30616"/>
        <dbReference type="ChEBI" id="CHEBI:33019"/>
        <dbReference type="ChEBI" id="CHEBI:58038"/>
        <dbReference type="ChEBI" id="CHEBI:456215"/>
        <dbReference type="EC" id="1.13.12.7"/>
    </reaction>
</comment>
<dbReference type="AlphaFoldDB" id="A0A1X7UZK3"/>
<evidence type="ECO:0000313" key="12">
    <source>
        <dbReference type="EnsemblMetazoa" id="Aqu2.1.33415_001"/>
    </source>
</evidence>
<dbReference type="GO" id="GO:0005524">
    <property type="term" value="F:ATP binding"/>
    <property type="evidence" value="ECO:0007669"/>
    <property type="project" value="UniProtKB-KW"/>
</dbReference>
<proteinExistence type="inferred from homology"/>
<dbReference type="OrthoDB" id="10253869at2759"/>
<evidence type="ECO:0000256" key="2">
    <source>
        <dbReference type="ARBA" id="ARBA00012532"/>
    </source>
</evidence>
<dbReference type="CDD" id="cd05911">
    <property type="entry name" value="Firefly_Luc_like"/>
    <property type="match status" value="1"/>
</dbReference>
<dbReference type="Pfam" id="PF13193">
    <property type="entry name" value="AMP-binding_C"/>
    <property type="match status" value="1"/>
</dbReference>
<evidence type="ECO:0000259" key="10">
    <source>
        <dbReference type="Pfam" id="PF00501"/>
    </source>
</evidence>
<evidence type="ECO:0000256" key="1">
    <source>
        <dbReference type="ARBA" id="ARBA00006432"/>
    </source>
</evidence>
<keyword evidence="4" id="KW-0436">Ligase</keyword>
<dbReference type="Proteomes" id="UP000007879">
    <property type="component" value="Unassembled WGS sequence"/>
</dbReference>
<reference evidence="13" key="1">
    <citation type="journal article" date="2010" name="Nature">
        <title>The Amphimedon queenslandica genome and the evolution of animal complexity.</title>
        <authorList>
            <person name="Srivastava M."/>
            <person name="Simakov O."/>
            <person name="Chapman J."/>
            <person name="Fahey B."/>
            <person name="Gauthier M.E."/>
            <person name="Mitros T."/>
            <person name="Richards G.S."/>
            <person name="Conaco C."/>
            <person name="Dacre M."/>
            <person name="Hellsten U."/>
            <person name="Larroux C."/>
            <person name="Putnam N.H."/>
            <person name="Stanke M."/>
            <person name="Adamska M."/>
            <person name="Darling A."/>
            <person name="Degnan S.M."/>
            <person name="Oakley T.H."/>
            <person name="Plachetzki D.C."/>
            <person name="Zhai Y."/>
            <person name="Adamski M."/>
            <person name="Calcino A."/>
            <person name="Cummins S.F."/>
            <person name="Goodstein D.M."/>
            <person name="Harris C."/>
            <person name="Jackson D.J."/>
            <person name="Leys S.P."/>
            <person name="Shu S."/>
            <person name="Woodcroft B.J."/>
            <person name="Vervoort M."/>
            <person name="Kosik K.S."/>
            <person name="Manning G."/>
            <person name="Degnan B.M."/>
            <person name="Rokhsar D.S."/>
        </authorList>
    </citation>
    <scope>NUCLEOTIDE SEQUENCE [LARGE SCALE GENOMIC DNA]</scope>
</reference>
<evidence type="ECO:0000256" key="5">
    <source>
        <dbReference type="ARBA" id="ARBA00022741"/>
    </source>
</evidence>
<evidence type="ECO:0000256" key="9">
    <source>
        <dbReference type="ARBA" id="ARBA00048497"/>
    </source>
</evidence>
<accession>A0A1X7UZK3</accession>
<dbReference type="EnsemblMetazoa" id="XM_003386127.3">
    <property type="protein sequence ID" value="XP_003386175.1"/>
    <property type="gene ID" value="LOC100635352"/>
</dbReference>
<keyword evidence="8" id="KW-0599">Photoprotein</keyword>
<dbReference type="Gene3D" id="2.30.38.10">
    <property type="entry name" value="Luciferase, Domain 3"/>
    <property type="match status" value="1"/>
</dbReference>
<dbReference type="EnsemblMetazoa" id="Aqu2.1.33415_001">
    <property type="protein sequence ID" value="Aqu2.1.33415_001"/>
    <property type="gene ID" value="Aqu2.1.33415"/>
</dbReference>
<name>A0A1X7UZK3_AMPQE</name>
<dbReference type="PROSITE" id="PS00455">
    <property type="entry name" value="AMP_BINDING"/>
    <property type="match status" value="1"/>
</dbReference>